<dbReference type="InterPro" id="IPR007312">
    <property type="entry name" value="Phosphoesterase"/>
</dbReference>
<keyword evidence="2" id="KW-0732">Signal</keyword>
<comment type="caution">
    <text evidence="3">The sequence shown here is derived from an EMBL/GenBank/DDBJ whole genome shotgun (WGS) entry which is preliminary data.</text>
</comment>
<dbReference type="PANTHER" id="PTHR31956:SF1">
    <property type="entry name" value="NON-SPECIFIC PHOSPHOLIPASE C1"/>
    <property type="match status" value="1"/>
</dbReference>
<organism evidence="3 4">
    <name type="scientific">Rhodanobacter lycopersici</name>
    <dbReference type="NCBI Taxonomy" id="3162487"/>
    <lineage>
        <taxon>Bacteria</taxon>
        <taxon>Pseudomonadati</taxon>
        <taxon>Pseudomonadota</taxon>
        <taxon>Gammaproteobacteria</taxon>
        <taxon>Lysobacterales</taxon>
        <taxon>Rhodanobacteraceae</taxon>
        <taxon>Rhodanobacter</taxon>
    </lineage>
</organism>
<dbReference type="RefSeq" id="WP_367853891.1">
    <property type="nucleotide sequence ID" value="NZ_JBFOHK010000002.1"/>
</dbReference>
<keyword evidence="4" id="KW-1185">Reference proteome</keyword>
<feature type="signal peptide" evidence="2">
    <location>
        <begin position="1"/>
        <end position="28"/>
    </location>
</feature>
<evidence type="ECO:0000313" key="3">
    <source>
        <dbReference type="EMBL" id="MEW9571820.1"/>
    </source>
</evidence>
<gene>
    <name evidence="3" type="ORF">ABQJ54_08655</name>
</gene>
<name>A0ABV3QDB3_9GAMM</name>
<dbReference type="InterPro" id="IPR017850">
    <property type="entry name" value="Alkaline_phosphatase_core_sf"/>
</dbReference>
<feature type="chain" id="PRO_5046671872" evidence="2">
    <location>
        <begin position="29"/>
        <end position="683"/>
    </location>
</feature>
<reference evidence="3 4" key="1">
    <citation type="submission" date="2024-06" db="EMBL/GenBank/DDBJ databases">
        <authorList>
            <person name="Woo H."/>
        </authorList>
    </citation>
    <scope>NUCLEOTIDE SEQUENCE [LARGE SCALE GENOMIC DNA]</scope>
    <source>
        <strain evidence="3 4">Si-c</strain>
    </source>
</reference>
<evidence type="ECO:0000256" key="2">
    <source>
        <dbReference type="SAM" id="SignalP"/>
    </source>
</evidence>
<dbReference type="Proteomes" id="UP001556220">
    <property type="component" value="Unassembled WGS sequence"/>
</dbReference>
<dbReference type="Pfam" id="PF04185">
    <property type="entry name" value="Phosphoesterase"/>
    <property type="match status" value="1"/>
</dbReference>
<dbReference type="PANTHER" id="PTHR31956">
    <property type="entry name" value="NON-SPECIFIC PHOSPHOLIPASE C4-RELATED"/>
    <property type="match status" value="1"/>
</dbReference>
<evidence type="ECO:0000256" key="1">
    <source>
        <dbReference type="ARBA" id="ARBA00022801"/>
    </source>
</evidence>
<dbReference type="EMBL" id="JBFOHK010000002">
    <property type="protein sequence ID" value="MEW9571820.1"/>
    <property type="molecule type" value="Genomic_DNA"/>
</dbReference>
<dbReference type="SUPFAM" id="SSF53649">
    <property type="entry name" value="Alkaline phosphatase-like"/>
    <property type="match status" value="1"/>
</dbReference>
<accession>A0ABV3QDB3</accession>
<sequence length="683" mass="73558">MSMIFGRTRWKTLAVGAFVSGFAGLAGAQTAGTPPPQDAPFRSAVHTAGHTSPQGLPGGVVTLYRSDDASDRSNQTRTPIKHVILLIGENRTFDHVFATYTPPQGQQVRNLLSEGIVNADGTPGPQVAKAQQWQAQSAGKFALAPQHTAPYATLPAMNTGSAPTQAPFASAQQAQAFEPALPDDAYGELAAGGTGLPNDVVDTRFPAQLPNAPVDMHASLSYDAYANSPVHRFFQMWQQLDCSAAAATKGNPSGCRNDLFPWVETTIGAGSNGEAQPANFTDETTGEGSTAMQFLNVAQGDVPYFAELAKTYALSDNFHQSVMGGTGANHIMLGYGDLIWYADAQGRPAVPPANQIENPDAQPGTNNWYVQDGYGGGSYVDCADDSQPGVAQVRNYLHALPYQTFRGGDCKAGAYYLVNNYNPGYLGDGTPAPLGADQFTIPPTRQDNLALLLNRHHVSWKYYGEGWDGGKEDGEGGSYCNICNPFLYSEQVMTNPKLRARNQDINDLYSDIQNGTLPAVSIAKPDGLLDGHPASSKLDLFEGYVQKIVEMVKANPTLWNDTAIMVTFDEGGGYYDSGYVQPIDFFGDGTRIPLLVISKYSEGGHVVHTYYDHVSFDKFVEANWGLHERISARSRDNLPNPVSTASNPYVPLNAPAIGNLMDMFDFRLAHEPGHGHDDEALQD</sequence>
<dbReference type="Gene3D" id="3.40.720.10">
    <property type="entry name" value="Alkaline Phosphatase, subunit A"/>
    <property type="match status" value="2"/>
</dbReference>
<evidence type="ECO:0000313" key="4">
    <source>
        <dbReference type="Proteomes" id="UP001556220"/>
    </source>
</evidence>
<keyword evidence="1" id="KW-0378">Hydrolase</keyword>
<proteinExistence type="predicted"/>
<protein>
    <submittedName>
        <fullName evidence="3">Alkaline phosphatase family protein</fullName>
    </submittedName>
</protein>